<comment type="caution">
    <text evidence="5">The sequence shown here is derived from an EMBL/GenBank/DDBJ whole genome shotgun (WGS) entry which is preliminary data.</text>
</comment>
<dbReference type="STRING" id="542762.A0A4S4EJ29"/>
<dbReference type="GO" id="GO:0140359">
    <property type="term" value="F:ABC-type transporter activity"/>
    <property type="evidence" value="ECO:0007669"/>
    <property type="project" value="InterPro"/>
</dbReference>
<keyword evidence="3" id="KW-1133">Transmembrane helix</keyword>
<feature type="transmembrane region" description="Helical" evidence="3">
    <location>
        <begin position="116"/>
        <end position="137"/>
    </location>
</feature>
<keyword evidence="6" id="KW-1185">Reference proteome</keyword>
<protein>
    <recommendedName>
        <fullName evidence="4">ABC transporter family G domain-containing protein</fullName>
    </recommendedName>
</protein>
<dbReference type="InterPro" id="IPR043926">
    <property type="entry name" value="ABCG_dom"/>
</dbReference>
<evidence type="ECO:0000259" key="4">
    <source>
        <dbReference type="Pfam" id="PF19055"/>
    </source>
</evidence>
<feature type="domain" description="ABC transporter family G" evidence="4">
    <location>
        <begin position="1"/>
        <end position="140"/>
    </location>
</feature>
<evidence type="ECO:0000313" key="5">
    <source>
        <dbReference type="EMBL" id="THG15975.1"/>
    </source>
</evidence>
<gene>
    <name evidence="5" type="ORF">TEA_029934</name>
</gene>
<organism evidence="5 6">
    <name type="scientific">Camellia sinensis var. sinensis</name>
    <name type="common">China tea</name>
    <dbReference type="NCBI Taxonomy" id="542762"/>
    <lineage>
        <taxon>Eukaryota</taxon>
        <taxon>Viridiplantae</taxon>
        <taxon>Streptophyta</taxon>
        <taxon>Embryophyta</taxon>
        <taxon>Tracheophyta</taxon>
        <taxon>Spermatophyta</taxon>
        <taxon>Magnoliopsida</taxon>
        <taxon>eudicotyledons</taxon>
        <taxon>Gunneridae</taxon>
        <taxon>Pentapetalae</taxon>
        <taxon>asterids</taxon>
        <taxon>Ericales</taxon>
        <taxon>Theaceae</taxon>
        <taxon>Camellia</taxon>
    </lineage>
</organism>
<evidence type="ECO:0000256" key="2">
    <source>
        <dbReference type="ARBA" id="ARBA00023136"/>
    </source>
</evidence>
<feature type="transmembrane region" description="Helical" evidence="3">
    <location>
        <begin position="16"/>
        <end position="36"/>
    </location>
</feature>
<dbReference type="Proteomes" id="UP000306102">
    <property type="component" value="Unassembled WGS sequence"/>
</dbReference>
<dbReference type="EMBL" id="SDRB02004376">
    <property type="protein sequence ID" value="THG15975.1"/>
    <property type="molecule type" value="Genomic_DNA"/>
</dbReference>
<keyword evidence="2 3" id="KW-0472">Membrane</keyword>
<proteinExistence type="predicted"/>
<evidence type="ECO:0000256" key="1">
    <source>
        <dbReference type="ARBA" id="ARBA00022448"/>
    </source>
</evidence>
<keyword evidence="3" id="KW-0812">Transmembrane</keyword>
<accession>A0A4S4EJ29</accession>
<keyword evidence="1" id="KW-0813">Transport</keyword>
<dbReference type="AlphaFoldDB" id="A0A4S4EJ29"/>
<name>A0A4S4EJ29_CAMSN</name>
<evidence type="ECO:0000256" key="3">
    <source>
        <dbReference type="SAM" id="Phobius"/>
    </source>
</evidence>
<sequence length="140" mass="15905">MFYFFNNPRSSFGDNYVVLLCLVYCVTGMAYVFAILLEPSPGQLWCVLLPVVLTLIANQDKDSQTAKLLGNYCFPKWALEAFVIANAERYSGVWLITRCGSLMQSGYDLNNWTHCLIYLVLTGVVCRIIAFFCLVTFQKK</sequence>
<reference evidence="5 6" key="1">
    <citation type="journal article" date="2018" name="Proc. Natl. Acad. Sci. U.S.A.">
        <title>Draft genome sequence of Camellia sinensis var. sinensis provides insights into the evolution of the tea genome and tea quality.</title>
        <authorList>
            <person name="Wei C."/>
            <person name="Yang H."/>
            <person name="Wang S."/>
            <person name="Zhao J."/>
            <person name="Liu C."/>
            <person name="Gao L."/>
            <person name="Xia E."/>
            <person name="Lu Y."/>
            <person name="Tai Y."/>
            <person name="She G."/>
            <person name="Sun J."/>
            <person name="Cao H."/>
            <person name="Tong W."/>
            <person name="Gao Q."/>
            <person name="Li Y."/>
            <person name="Deng W."/>
            <person name="Jiang X."/>
            <person name="Wang W."/>
            <person name="Chen Q."/>
            <person name="Zhang S."/>
            <person name="Li H."/>
            <person name="Wu J."/>
            <person name="Wang P."/>
            <person name="Li P."/>
            <person name="Shi C."/>
            <person name="Zheng F."/>
            <person name="Jian J."/>
            <person name="Huang B."/>
            <person name="Shan D."/>
            <person name="Shi M."/>
            <person name="Fang C."/>
            <person name="Yue Y."/>
            <person name="Li F."/>
            <person name="Li D."/>
            <person name="Wei S."/>
            <person name="Han B."/>
            <person name="Jiang C."/>
            <person name="Yin Y."/>
            <person name="Xia T."/>
            <person name="Zhang Z."/>
            <person name="Bennetzen J.L."/>
            <person name="Zhao S."/>
            <person name="Wan X."/>
        </authorList>
    </citation>
    <scope>NUCLEOTIDE SEQUENCE [LARGE SCALE GENOMIC DNA]</scope>
    <source>
        <strain evidence="6">cv. Shuchazao</strain>
        <tissue evidence="5">Leaf</tissue>
    </source>
</reference>
<evidence type="ECO:0000313" key="6">
    <source>
        <dbReference type="Proteomes" id="UP000306102"/>
    </source>
</evidence>
<dbReference type="Pfam" id="PF19055">
    <property type="entry name" value="ABC2_membrane_7"/>
    <property type="match status" value="1"/>
</dbReference>